<dbReference type="PANTHER" id="PTHR42852:SF13">
    <property type="entry name" value="PROTEIN DIPZ"/>
    <property type="match status" value="1"/>
</dbReference>
<keyword evidence="5" id="KW-0413">Isomerase</keyword>
<keyword evidence="6" id="KW-1185">Reference proteome</keyword>
<dbReference type="RefSeq" id="WP_072697494.1">
    <property type="nucleotide sequence ID" value="NZ_FRDI01000009.1"/>
</dbReference>
<evidence type="ECO:0000313" key="6">
    <source>
        <dbReference type="Proteomes" id="UP000186469"/>
    </source>
</evidence>
<reference evidence="5 6" key="1">
    <citation type="submission" date="2016-12" db="EMBL/GenBank/DDBJ databases">
        <authorList>
            <person name="Song W.-J."/>
            <person name="Kurnit D.M."/>
        </authorList>
    </citation>
    <scope>NUCLEOTIDE SEQUENCE [LARGE SCALE GENOMIC DNA]</scope>
    <source>
        <strain evidence="5 6">DSM 11393</strain>
    </source>
</reference>
<protein>
    <submittedName>
        <fullName evidence="5">Thiol-disulfide isomerase or thioredoxin</fullName>
    </submittedName>
</protein>
<dbReference type="OrthoDB" id="9813820at2"/>
<evidence type="ECO:0000259" key="4">
    <source>
        <dbReference type="PROSITE" id="PS51352"/>
    </source>
</evidence>
<name>A0A1M7TBC2_9BACT</name>
<evidence type="ECO:0000256" key="1">
    <source>
        <dbReference type="ARBA" id="ARBA00004196"/>
    </source>
</evidence>
<dbReference type="GO" id="GO:0016491">
    <property type="term" value="F:oxidoreductase activity"/>
    <property type="evidence" value="ECO:0007669"/>
    <property type="project" value="InterPro"/>
</dbReference>
<dbReference type="EMBL" id="FRDI01000009">
    <property type="protein sequence ID" value="SHN68032.1"/>
    <property type="molecule type" value="Genomic_DNA"/>
</dbReference>
<dbReference type="SUPFAM" id="SSF52833">
    <property type="entry name" value="Thioredoxin-like"/>
    <property type="match status" value="1"/>
</dbReference>
<evidence type="ECO:0000256" key="2">
    <source>
        <dbReference type="ARBA" id="ARBA00022748"/>
    </source>
</evidence>
<dbReference type="PROSITE" id="PS00194">
    <property type="entry name" value="THIOREDOXIN_1"/>
    <property type="match status" value="1"/>
</dbReference>
<dbReference type="Pfam" id="PF08534">
    <property type="entry name" value="Redoxin"/>
    <property type="match status" value="1"/>
</dbReference>
<keyword evidence="2" id="KW-0201">Cytochrome c-type biogenesis</keyword>
<comment type="subcellular location">
    <subcellularLocation>
        <location evidence="1">Cell envelope</location>
    </subcellularLocation>
</comment>
<dbReference type="InterPro" id="IPR013766">
    <property type="entry name" value="Thioredoxin_domain"/>
</dbReference>
<dbReference type="AlphaFoldDB" id="A0A1M7TBC2"/>
<dbReference type="GO" id="GO:0017004">
    <property type="term" value="P:cytochrome complex assembly"/>
    <property type="evidence" value="ECO:0007669"/>
    <property type="project" value="UniProtKB-KW"/>
</dbReference>
<feature type="domain" description="Thioredoxin" evidence="4">
    <location>
        <begin position="21"/>
        <end position="162"/>
    </location>
</feature>
<proteinExistence type="predicted"/>
<dbReference type="PANTHER" id="PTHR42852">
    <property type="entry name" value="THIOL:DISULFIDE INTERCHANGE PROTEIN DSBE"/>
    <property type="match status" value="1"/>
</dbReference>
<dbReference type="Proteomes" id="UP000186469">
    <property type="component" value="Unassembled WGS sequence"/>
</dbReference>
<dbReference type="GO" id="GO:0016853">
    <property type="term" value="F:isomerase activity"/>
    <property type="evidence" value="ECO:0007669"/>
    <property type="project" value="UniProtKB-KW"/>
</dbReference>
<sequence>MQRVHKLSLTVFFVFMSILSISLMSYTKSFAAEPESMSLAQFDEALANSKGQVVLVNFFATWCPPCKAEIPVLQRLFAKHPANKLKVIALSVDEETEEVLPFMQKLGAKYPIFLAQNDLSEKWNLYAIPRLLIFDKSGKLVKDHEGMMSEQELNSLVEKYLGQ</sequence>
<accession>A0A1M7TBC2</accession>
<dbReference type="InterPro" id="IPR013740">
    <property type="entry name" value="Redoxin"/>
</dbReference>
<dbReference type="Gene3D" id="3.40.30.10">
    <property type="entry name" value="Glutaredoxin"/>
    <property type="match status" value="1"/>
</dbReference>
<dbReference type="PROSITE" id="PS51352">
    <property type="entry name" value="THIOREDOXIN_2"/>
    <property type="match status" value="1"/>
</dbReference>
<dbReference type="GO" id="GO:0030313">
    <property type="term" value="C:cell envelope"/>
    <property type="evidence" value="ECO:0007669"/>
    <property type="project" value="UniProtKB-SubCell"/>
</dbReference>
<dbReference type="InterPro" id="IPR036249">
    <property type="entry name" value="Thioredoxin-like_sf"/>
</dbReference>
<keyword evidence="3" id="KW-0676">Redox-active center</keyword>
<dbReference type="InterPro" id="IPR050553">
    <property type="entry name" value="Thioredoxin_ResA/DsbE_sf"/>
</dbReference>
<dbReference type="CDD" id="cd02966">
    <property type="entry name" value="TlpA_like_family"/>
    <property type="match status" value="1"/>
</dbReference>
<evidence type="ECO:0000256" key="3">
    <source>
        <dbReference type="ARBA" id="ARBA00023284"/>
    </source>
</evidence>
<dbReference type="InterPro" id="IPR017937">
    <property type="entry name" value="Thioredoxin_CS"/>
</dbReference>
<dbReference type="STRING" id="1121455.SAMN02745728_01810"/>
<evidence type="ECO:0000313" key="5">
    <source>
        <dbReference type="EMBL" id="SHN68032.1"/>
    </source>
</evidence>
<gene>
    <name evidence="5" type="ORF">SAMN02745728_01810</name>
</gene>
<organism evidence="5 6">
    <name type="scientific">Desulfovibrio litoralis DSM 11393</name>
    <dbReference type="NCBI Taxonomy" id="1121455"/>
    <lineage>
        <taxon>Bacteria</taxon>
        <taxon>Pseudomonadati</taxon>
        <taxon>Thermodesulfobacteriota</taxon>
        <taxon>Desulfovibrionia</taxon>
        <taxon>Desulfovibrionales</taxon>
        <taxon>Desulfovibrionaceae</taxon>
        <taxon>Desulfovibrio</taxon>
    </lineage>
</organism>